<evidence type="ECO:0000256" key="1">
    <source>
        <dbReference type="SAM" id="MobiDB-lite"/>
    </source>
</evidence>
<accession>A0A1E7F2M4</accession>
<gene>
    <name evidence="2" type="ORF">FRACYDRAFT_262940</name>
</gene>
<proteinExistence type="predicted"/>
<evidence type="ECO:0000313" key="2">
    <source>
        <dbReference type="EMBL" id="OEU12441.1"/>
    </source>
</evidence>
<evidence type="ECO:0000313" key="3">
    <source>
        <dbReference type="Proteomes" id="UP000095751"/>
    </source>
</evidence>
<dbReference type="KEGG" id="fcy:FRACYDRAFT_262940"/>
<dbReference type="Proteomes" id="UP000095751">
    <property type="component" value="Unassembled WGS sequence"/>
</dbReference>
<dbReference type="OrthoDB" id="42764at2759"/>
<reference evidence="2 3" key="1">
    <citation type="submission" date="2016-09" db="EMBL/GenBank/DDBJ databases">
        <title>Extensive genetic diversity and differential bi-allelic expression allows diatom success in the polar Southern Ocean.</title>
        <authorList>
            <consortium name="DOE Joint Genome Institute"/>
            <person name="Mock T."/>
            <person name="Otillar R.P."/>
            <person name="Strauss J."/>
            <person name="Dupont C."/>
            <person name="Frickenhaus S."/>
            <person name="Maumus F."/>
            <person name="Mcmullan M."/>
            <person name="Sanges R."/>
            <person name="Schmutz J."/>
            <person name="Toseland A."/>
            <person name="Valas R."/>
            <person name="Veluchamy A."/>
            <person name="Ward B.J."/>
            <person name="Allen A."/>
            <person name="Barry K."/>
            <person name="Falciatore A."/>
            <person name="Ferrante M."/>
            <person name="Fortunato A.E."/>
            <person name="Gloeckner G."/>
            <person name="Gruber A."/>
            <person name="Hipkin R."/>
            <person name="Janech M."/>
            <person name="Kroth P."/>
            <person name="Leese F."/>
            <person name="Lindquist E."/>
            <person name="Lyon B.R."/>
            <person name="Martin J."/>
            <person name="Mayer C."/>
            <person name="Parker M."/>
            <person name="Quesneville H."/>
            <person name="Raymond J."/>
            <person name="Uhlig C."/>
            <person name="Valentin K.U."/>
            <person name="Worden A.Z."/>
            <person name="Armbrust E.V."/>
            <person name="Bowler C."/>
            <person name="Green B."/>
            <person name="Moulton V."/>
            <person name="Van Oosterhout C."/>
            <person name="Grigoriev I."/>
        </authorList>
    </citation>
    <scope>NUCLEOTIDE SEQUENCE [LARGE SCALE GENOMIC DNA]</scope>
    <source>
        <strain evidence="2 3">CCMP1102</strain>
    </source>
</reference>
<dbReference type="EMBL" id="KV784364">
    <property type="protein sequence ID" value="OEU12441.1"/>
    <property type="molecule type" value="Genomic_DNA"/>
</dbReference>
<feature type="compositionally biased region" description="Low complexity" evidence="1">
    <location>
        <begin position="131"/>
        <end position="146"/>
    </location>
</feature>
<dbReference type="InParanoid" id="A0A1E7F2M4"/>
<protein>
    <submittedName>
        <fullName evidence="2">Uncharacterized protein</fullName>
    </submittedName>
</protein>
<feature type="compositionally biased region" description="Acidic residues" evidence="1">
    <location>
        <begin position="100"/>
        <end position="111"/>
    </location>
</feature>
<sequence length="333" mass="37513">MNVTDEYNVTMKQDYFDNPELLAKKLNNKASFYLMADERNYDKAIVLLTKALKEMEKNNLQQPMTTLNNEGICTSCKCTCKNLFSESHFNTNSNNHNNNYDDDDDDEEMENENPSRDNFHQQQQRKKNCVSSEDNSGNNYNSNSNNNNGIGTLNGFVYNQPFLVPKSCIENNHYMGNNLSFIILFNLASAHHLKAIAIIARARNGGNTTTGAGTTDNNKSTRNSTRRLLQKTLQLYELAYQLIMSVSATGCSVSGSLRLTMIITNNLSEIHRIFGNSEKHHLCLQHLLCAIMYMVDSNIDNNVILTPQELDGFFCNVSPVMIGNRKDACAQVA</sequence>
<dbReference type="AlphaFoldDB" id="A0A1E7F2M4"/>
<feature type="region of interest" description="Disordered" evidence="1">
    <location>
        <begin position="91"/>
        <end position="146"/>
    </location>
</feature>
<keyword evidence="3" id="KW-1185">Reference proteome</keyword>
<name>A0A1E7F2M4_9STRA</name>
<organism evidence="2 3">
    <name type="scientific">Fragilariopsis cylindrus CCMP1102</name>
    <dbReference type="NCBI Taxonomy" id="635003"/>
    <lineage>
        <taxon>Eukaryota</taxon>
        <taxon>Sar</taxon>
        <taxon>Stramenopiles</taxon>
        <taxon>Ochrophyta</taxon>
        <taxon>Bacillariophyta</taxon>
        <taxon>Bacillariophyceae</taxon>
        <taxon>Bacillariophycidae</taxon>
        <taxon>Bacillariales</taxon>
        <taxon>Bacillariaceae</taxon>
        <taxon>Fragilariopsis</taxon>
    </lineage>
</organism>